<name>A0ABW5M1L3_9BACT</name>
<evidence type="ECO:0000256" key="2">
    <source>
        <dbReference type="ARBA" id="ARBA00023277"/>
    </source>
</evidence>
<dbReference type="PANTHER" id="PTHR31736:SF9">
    <property type="entry name" value="ENDO-XYLOGALACTURONAN HYDROLASE A-RELATED"/>
    <property type="match status" value="1"/>
</dbReference>
<evidence type="ECO:0000313" key="4">
    <source>
        <dbReference type="EMBL" id="MFD2570499.1"/>
    </source>
</evidence>
<dbReference type="SUPFAM" id="SSF51126">
    <property type="entry name" value="Pectin lyase-like"/>
    <property type="match status" value="1"/>
</dbReference>
<evidence type="ECO:0000313" key="5">
    <source>
        <dbReference type="Proteomes" id="UP001597469"/>
    </source>
</evidence>
<proteinExistence type="predicted"/>
<evidence type="ECO:0000256" key="3">
    <source>
        <dbReference type="ARBA" id="ARBA00023326"/>
    </source>
</evidence>
<gene>
    <name evidence="4" type="ORF">ACFSUS_07630</name>
</gene>
<protein>
    <submittedName>
        <fullName evidence="4">Uncharacterized protein</fullName>
    </submittedName>
</protein>
<dbReference type="Gene3D" id="2.160.20.10">
    <property type="entry name" value="Single-stranded right-handed beta-helix, Pectin lyase-like"/>
    <property type="match status" value="1"/>
</dbReference>
<dbReference type="PANTHER" id="PTHR31736">
    <property type="match status" value="1"/>
</dbReference>
<keyword evidence="3" id="KW-0624">Polysaccharide degradation</keyword>
<keyword evidence="5" id="KW-1185">Reference proteome</keyword>
<reference evidence="5" key="1">
    <citation type="journal article" date="2019" name="Int. J. Syst. Evol. Microbiol.">
        <title>The Global Catalogue of Microorganisms (GCM) 10K type strain sequencing project: providing services to taxonomists for standard genome sequencing and annotation.</title>
        <authorList>
            <consortium name="The Broad Institute Genomics Platform"/>
            <consortium name="The Broad Institute Genome Sequencing Center for Infectious Disease"/>
            <person name="Wu L."/>
            <person name="Ma J."/>
        </authorList>
    </citation>
    <scope>NUCLEOTIDE SEQUENCE [LARGE SCALE GENOMIC DNA]</scope>
    <source>
        <strain evidence="5">KCTC 42805</strain>
    </source>
</reference>
<keyword evidence="2" id="KW-0119">Carbohydrate metabolism</keyword>
<dbReference type="EMBL" id="JBHULN010000003">
    <property type="protein sequence ID" value="MFD2570499.1"/>
    <property type="molecule type" value="Genomic_DNA"/>
</dbReference>
<dbReference type="RefSeq" id="WP_381521219.1">
    <property type="nucleotide sequence ID" value="NZ_JBHULN010000003.1"/>
</dbReference>
<comment type="caution">
    <text evidence="4">The sequence shown here is derived from an EMBL/GenBank/DDBJ whole genome shotgun (WGS) entry which is preliminary data.</text>
</comment>
<accession>A0ABW5M1L3</accession>
<dbReference type="InterPro" id="IPR012334">
    <property type="entry name" value="Pectin_lyas_fold"/>
</dbReference>
<evidence type="ECO:0000256" key="1">
    <source>
        <dbReference type="ARBA" id="ARBA00022737"/>
    </source>
</evidence>
<sequence length="488" mass="54353">MIRAMTYRLYLVFAFVTLLTAGYSQSVTPHPVPEEFASDYYVVTVNGQSVPVFHAGLNVYFASFDFIGKADVTVSPKVDSDKYAGQTSNKEAVKLDEKGYWRGEVNVRPLSKNVKPQLTGAVVKFSLAEAGQYSVERAGTSNFKDDVLFLFANRPDANVPNLTAKNVIHLKPGIHYRNIDLTSGQTLYLDAGAVLFGGINVWNAKNVSILGRGTVLYYGPQSEDHDDGWKNQKSWHPLTTHNVQGLTVRGVTFVGRSRTWSLQTHTTFDAVFDNIKILAVNPQNINGDGIDWYGGGRAKVLNSFIRSMDDCFAFFTQDSSKDMWATTRNTTGEVKDIYIDNCVLWSTLANVFRIGFNGQALTTSNITMKNTDVIHMSKGEWYAPWALFCMVSPNSKGKASHRNYLFEKIRFEEPVALFGLQNPEAQFQNLVLKDITMTGEPVPSLVKSNTSHITFDNVILNGKRVVTETDIPLRAGSKLEAVKYLSTR</sequence>
<keyword evidence="1" id="KW-0677">Repeat</keyword>
<dbReference type="Proteomes" id="UP001597469">
    <property type="component" value="Unassembled WGS sequence"/>
</dbReference>
<organism evidence="4 5">
    <name type="scientific">Spirosoma soli</name>
    <dbReference type="NCBI Taxonomy" id="1770529"/>
    <lineage>
        <taxon>Bacteria</taxon>
        <taxon>Pseudomonadati</taxon>
        <taxon>Bacteroidota</taxon>
        <taxon>Cytophagia</taxon>
        <taxon>Cytophagales</taxon>
        <taxon>Cytophagaceae</taxon>
        <taxon>Spirosoma</taxon>
    </lineage>
</organism>
<dbReference type="InterPro" id="IPR011050">
    <property type="entry name" value="Pectin_lyase_fold/virulence"/>
</dbReference>